<protein>
    <submittedName>
        <fullName evidence="3">T9SS type A sorting domain-containing protein</fullName>
    </submittedName>
</protein>
<dbReference type="Proteomes" id="UP000321497">
    <property type="component" value="Unassembled WGS sequence"/>
</dbReference>
<dbReference type="OrthoDB" id="8901262at2"/>
<evidence type="ECO:0000313" key="3">
    <source>
        <dbReference type="EMBL" id="TXD74778.1"/>
    </source>
</evidence>
<organism evidence="3 4">
    <name type="scientific">Aequorivita antarctica</name>
    <dbReference type="NCBI Taxonomy" id="153266"/>
    <lineage>
        <taxon>Bacteria</taxon>
        <taxon>Pseudomonadati</taxon>
        <taxon>Bacteroidota</taxon>
        <taxon>Flavobacteriia</taxon>
        <taxon>Flavobacteriales</taxon>
        <taxon>Flavobacteriaceae</taxon>
        <taxon>Aequorivita</taxon>
    </lineage>
</organism>
<proteinExistence type="predicted"/>
<dbReference type="InterPro" id="IPR026444">
    <property type="entry name" value="Secre_tail"/>
</dbReference>
<dbReference type="InterPro" id="IPR032675">
    <property type="entry name" value="LRR_dom_sf"/>
</dbReference>
<dbReference type="Gene3D" id="3.80.10.10">
    <property type="entry name" value="Ribonuclease Inhibitor"/>
    <property type="match status" value="1"/>
</dbReference>
<keyword evidence="4" id="KW-1185">Reference proteome</keyword>
<feature type="domain" description="Secretion system C-terminal sorting" evidence="2">
    <location>
        <begin position="209"/>
        <end position="273"/>
    </location>
</feature>
<reference evidence="3 4" key="1">
    <citation type="submission" date="2019-08" db="EMBL/GenBank/DDBJ databases">
        <title>Genome of Aequorivita antarctica SW49 (type strain).</title>
        <authorList>
            <person name="Bowman J.P."/>
        </authorList>
    </citation>
    <scope>NUCLEOTIDE SEQUENCE [LARGE SCALE GENOMIC DNA]</scope>
    <source>
        <strain evidence="3 4">SW49</strain>
    </source>
</reference>
<accession>A0A5C6Z4J4</accession>
<evidence type="ECO:0000313" key="4">
    <source>
        <dbReference type="Proteomes" id="UP000321497"/>
    </source>
</evidence>
<keyword evidence="1" id="KW-0732">Signal</keyword>
<evidence type="ECO:0000259" key="2">
    <source>
        <dbReference type="Pfam" id="PF18962"/>
    </source>
</evidence>
<gene>
    <name evidence="3" type="ORF">ESU54_00880</name>
</gene>
<name>A0A5C6Z4J4_9FLAO</name>
<sequence>MKLTLNFLFLLIVTISSSQIIDFPEGSFKYALINSEVVDLDGDGTVDSNIDTNNDGEIQVSEAEAVLGINLYNYGIFPSLEGMEHFVNIEWLICSESYTAFVDFSQNTKIERITISHNALTNLDVSQNTNLKWLNCTNNRLVNLNIKNGDNTSLELFHALYNPDLACIQVDDVAYANNAPNWKKDAMAIYSEDCELVGIEDFAATDFKLFPNPTENMLNIQSKTPIENVKIYSPQGVLVNEYNSNTIDVSQLSTGIYFVEITVDDKSVTKKFIKN</sequence>
<dbReference type="EMBL" id="VORT01000001">
    <property type="protein sequence ID" value="TXD74778.1"/>
    <property type="molecule type" value="Genomic_DNA"/>
</dbReference>
<dbReference type="NCBIfam" id="TIGR04183">
    <property type="entry name" value="Por_Secre_tail"/>
    <property type="match status" value="1"/>
</dbReference>
<dbReference type="RefSeq" id="WP_111842996.1">
    <property type="nucleotide sequence ID" value="NZ_UEGI01000001.1"/>
</dbReference>
<comment type="caution">
    <text evidence="3">The sequence shown here is derived from an EMBL/GenBank/DDBJ whole genome shotgun (WGS) entry which is preliminary data.</text>
</comment>
<dbReference type="AlphaFoldDB" id="A0A5C6Z4J4"/>
<dbReference type="SUPFAM" id="SSF52075">
    <property type="entry name" value="Outer arm dynein light chain 1"/>
    <property type="match status" value="1"/>
</dbReference>
<evidence type="ECO:0000256" key="1">
    <source>
        <dbReference type="ARBA" id="ARBA00022729"/>
    </source>
</evidence>
<dbReference type="Pfam" id="PF18962">
    <property type="entry name" value="Por_Secre_tail"/>
    <property type="match status" value="1"/>
</dbReference>